<sequence>MAAYLNGGVVAMLMTSVSDSLSGLKHGAIAVGYSRIIDWRLWVAWLFAAASKDFAFL</sequence>
<accession>A1CS09</accession>
<dbReference type="GeneID" id="4701416"/>
<keyword evidence="2" id="KW-1185">Reference proteome</keyword>
<dbReference type="HOGENOM" id="CLU_2996147_0_0_1"/>
<organism evidence="1 2">
    <name type="scientific">Aspergillus clavatus (strain ATCC 1007 / CBS 513.65 / DSM 816 / NCTC 3887 / NRRL 1 / QM 1276 / 107)</name>
    <dbReference type="NCBI Taxonomy" id="344612"/>
    <lineage>
        <taxon>Eukaryota</taxon>
        <taxon>Fungi</taxon>
        <taxon>Dikarya</taxon>
        <taxon>Ascomycota</taxon>
        <taxon>Pezizomycotina</taxon>
        <taxon>Eurotiomycetes</taxon>
        <taxon>Eurotiomycetidae</taxon>
        <taxon>Eurotiales</taxon>
        <taxon>Aspergillaceae</taxon>
        <taxon>Aspergillus</taxon>
        <taxon>Aspergillus subgen. Fumigati</taxon>
    </lineage>
</organism>
<evidence type="ECO:0000313" key="2">
    <source>
        <dbReference type="Proteomes" id="UP000006701"/>
    </source>
</evidence>
<gene>
    <name evidence="1" type="ORF">ACLA_031630</name>
</gene>
<dbReference type="RefSeq" id="XP_001269856.1">
    <property type="nucleotide sequence ID" value="XM_001269855.1"/>
</dbReference>
<proteinExistence type="predicted"/>
<name>A1CS09_ASPCL</name>
<reference evidence="1 2" key="1">
    <citation type="journal article" date="2008" name="PLoS Genet.">
        <title>Genomic islands in the pathogenic filamentous fungus Aspergillus fumigatus.</title>
        <authorList>
            <person name="Fedorova N.D."/>
            <person name="Khaldi N."/>
            <person name="Joardar V.S."/>
            <person name="Maiti R."/>
            <person name="Amedeo P."/>
            <person name="Anderson M.J."/>
            <person name="Crabtree J."/>
            <person name="Silva J.C."/>
            <person name="Badger J.H."/>
            <person name="Albarraq A."/>
            <person name="Angiuoli S."/>
            <person name="Bussey H."/>
            <person name="Bowyer P."/>
            <person name="Cotty P.J."/>
            <person name="Dyer P.S."/>
            <person name="Egan A."/>
            <person name="Galens K."/>
            <person name="Fraser-Liggett C.M."/>
            <person name="Haas B.J."/>
            <person name="Inman J.M."/>
            <person name="Kent R."/>
            <person name="Lemieux S."/>
            <person name="Malavazi I."/>
            <person name="Orvis J."/>
            <person name="Roemer T."/>
            <person name="Ronning C.M."/>
            <person name="Sundaram J.P."/>
            <person name="Sutton G."/>
            <person name="Turner G."/>
            <person name="Venter J.C."/>
            <person name="White O.R."/>
            <person name="Whitty B.R."/>
            <person name="Youngman P."/>
            <person name="Wolfe K.H."/>
            <person name="Goldman G.H."/>
            <person name="Wortman J.R."/>
            <person name="Jiang B."/>
            <person name="Denning D.W."/>
            <person name="Nierman W.C."/>
        </authorList>
    </citation>
    <scope>NUCLEOTIDE SEQUENCE [LARGE SCALE GENOMIC DNA]</scope>
    <source>
        <strain evidence="2">ATCC 1007 / CBS 513.65 / DSM 816 / NCTC 3887 / NRRL 1</strain>
    </source>
</reference>
<dbReference type="VEuPathDB" id="FungiDB:ACLA_031630"/>
<dbReference type="AlphaFoldDB" id="A1CS09"/>
<dbReference type="EMBL" id="DS027059">
    <property type="protein sequence ID" value="EAW08430.1"/>
    <property type="molecule type" value="Genomic_DNA"/>
</dbReference>
<dbReference type="KEGG" id="act:ACLA_031630"/>
<evidence type="ECO:0000313" key="1">
    <source>
        <dbReference type="EMBL" id="EAW08430.1"/>
    </source>
</evidence>
<dbReference type="Proteomes" id="UP000006701">
    <property type="component" value="Unassembled WGS sequence"/>
</dbReference>
<protein>
    <submittedName>
        <fullName evidence="1">Uncharacterized protein</fullName>
    </submittedName>
</protein>